<dbReference type="InterPro" id="IPR028053">
    <property type="entry name" value="Membr_insert_YidC_N"/>
</dbReference>
<comment type="subunit">
    <text evidence="13">Interacts with the Sec translocase complex via SecD. Specifically interacts with transmembrane segments of nascent integral membrane proteins during membrane integration.</text>
</comment>
<proteinExistence type="inferred from homology"/>
<gene>
    <name evidence="13 18" type="primary">yidC</name>
    <name evidence="18" type="ORF">SAMEA104719789_01233</name>
</gene>
<dbReference type="GO" id="GO:0005886">
    <property type="term" value="C:plasma membrane"/>
    <property type="evidence" value="ECO:0007669"/>
    <property type="project" value="UniProtKB-SubCell"/>
</dbReference>
<dbReference type="Pfam" id="PF14849">
    <property type="entry name" value="YidC_periplas"/>
    <property type="match status" value="1"/>
</dbReference>
<keyword evidence="6 13" id="KW-0812">Transmembrane</keyword>
<dbReference type="HAMAP" id="MF_01810">
    <property type="entry name" value="YidC_type1"/>
    <property type="match status" value="1"/>
</dbReference>
<dbReference type="InterPro" id="IPR001708">
    <property type="entry name" value="YidC/ALB3/OXA1/COX18"/>
</dbReference>
<dbReference type="NCBIfam" id="NF002356">
    <property type="entry name" value="PRK01318.2-3"/>
    <property type="match status" value="1"/>
</dbReference>
<dbReference type="Proteomes" id="UP000262142">
    <property type="component" value="Unassembled WGS sequence"/>
</dbReference>
<feature type="domain" description="Membrane insertase YidC/Oxa/ALB C-terminal" evidence="16">
    <location>
        <begin position="355"/>
        <end position="554"/>
    </location>
</feature>
<dbReference type="InterPro" id="IPR038221">
    <property type="entry name" value="YidC_periplasmic_sf"/>
</dbReference>
<keyword evidence="5 13" id="KW-1003">Cell membrane</keyword>
<evidence type="ECO:0000256" key="11">
    <source>
        <dbReference type="ARBA" id="ARBA00033245"/>
    </source>
</evidence>
<evidence type="ECO:0000256" key="5">
    <source>
        <dbReference type="ARBA" id="ARBA00022475"/>
    </source>
</evidence>
<evidence type="ECO:0000256" key="9">
    <source>
        <dbReference type="ARBA" id="ARBA00023136"/>
    </source>
</evidence>
<feature type="region of interest" description="Disordered" evidence="15">
    <location>
        <begin position="49"/>
        <end position="77"/>
    </location>
</feature>
<dbReference type="GO" id="GO:0051205">
    <property type="term" value="P:protein insertion into membrane"/>
    <property type="evidence" value="ECO:0007669"/>
    <property type="project" value="TreeGrafter"/>
</dbReference>
<name>A0A383U2P2_9FLAO</name>
<comment type="similarity">
    <text evidence="2 13">Belongs to the OXA1/ALB3/YidC family. Type 1 subfamily.</text>
</comment>
<dbReference type="NCBIfam" id="TIGR03592">
    <property type="entry name" value="yidC_oxa1_cterm"/>
    <property type="match status" value="1"/>
</dbReference>
<evidence type="ECO:0000256" key="13">
    <source>
        <dbReference type="HAMAP-Rule" id="MF_01810"/>
    </source>
</evidence>
<evidence type="ECO:0000256" key="4">
    <source>
        <dbReference type="ARBA" id="ARBA00022448"/>
    </source>
</evidence>
<sequence length="609" mass="71018">MQEKKIDKNQIIGFALMFVIFLGYYFLTRPTPEEIEAQKQELLIQEQKQKKVSQKNTANSAAADSSGESTDFDTTPAENFTLENDKILLKFSSKGAQLVHAELKNYNAYDEVSENHQKPLLLIDNQNSTFGFHFTDTQGRKVDLSKRNFKALKNGNTIIFSTQENGGEIQYEYTLKNDFDLDFNLRSQGFNKISPDKTVDLNFTLHALSQEKGKSWEERYTEFYYSLNNYNDVDYTSSSFEAKAKESVDWIAFKQQFFSTILEKEQGFKNVKIAVEEAEDSIYSKTFTLFAPISVNGELNEQMQWHFLPLDYYLLKDYKKDFQEIIPFGWGFFGWINEWIILPSFKFMATWGLKYGWVIALLTVFIKLITSPIMYRQYRQSAMMKVLKPDMEEINQKYKGQENTMKRQQETMKLYRTAGVNPMAGCLPALLQIPIFYALFNFFPNVIDLRGKSFLWATDLTAYDSILDLPFNIPFYGDHVSLFALLYVVTMILYFRISGNMISAPQQEGMPDMRKLMMIMPIFFIFFLNSYASGLSLYYFVSNAINIGLVFLIKNVFIDDEKIHAKIQANKKNPRKKKKSKWAQKLDEAMRQAQEQQRIQNEMKNKKTK</sequence>
<keyword evidence="19" id="KW-1185">Reference proteome</keyword>
<evidence type="ECO:0000313" key="19">
    <source>
        <dbReference type="Proteomes" id="UP000262142"/>
    </source>
</evidence>
<dbReference type="InterPro" id="IPR047196">
    <property type="entry name" value="YidC_ALB_C"/>
</dbReference>
<dbReference type="Pfam" id="PF02096">
    <property type="entry name" value="60KD_IMP"/>
    <property type="match status" value="1"/>
</dbReference>
<feature type="transmembrane region" description="Helical" evidence="13">
    <location>
        <begin position="12"/>
        <end position="28"/>
    </location>
</feature>
<feature type="transmembrane region" description="Helical" evidence="13">
    <location>
        <begin position="473"/>
        <end position="495"/>
    </location>
</feature>
<feature type="transmembrane region" description="Helical" evidence="13">
    <location>
        <begin position="516"/>
        <end position="532"/>
    </location>
</feature>
<evidence type="ECO:0000256" key="10">
    <source>
        <dbReference type="ARBA" id="ARBA00023186"/>
    </source>
</evidence>
<evidence type="ECO:0000259" key="16">
    <source>
        <dbReference type="Pfam" id="PF02096"/>
    </source>
</evidence>
<organism evidence="18 19">
    <name type="scientific">Candidatus Ornithobacterium hominis</name>
    <dbReference type="NCBI Taxonomy" id="2497989"/>
    <lineage>
        <taxon>Bacteria</taxon>
        <taxon>Pseudomonadati</taxon>
        <taxon>Bacteroidota</taxon>
        <taxon>Flavobacteriia</taxon>
        <taxon>Flavobacteriales</taxon>
        <taxon>Weeksellaceae</taxon>
        <taxon>Ornithobacterium</taxon>
    </lineage>
</organism>
<keyword evidence="14" id="KW-0175">Coiled coil</keyword>
<feature type="transmembrane region" description="Helical" evidence="13">
    <location>
        <begin position="414"/>
        <end position="440"/>
    </location>
</feature>
<comment type="subcellular location">
    <subcellularLocation>
        <location evidence="1">Cell inner membrane</location>
        <topology evidence="1">Multi-pass membrane protein</topology>
    </subcellularLocation>
    <subcellularLocation>
        <location evidence="13">Cell membrane</location>
        <topology evidence="13">Multi-pass membrane protein</topology>
    </subcellularLocation>
</comment>
<keyword evidence="8 13" id="KW-1133">Transmembrane helix</keyword>
<dbReference type="NCBIfam" id="TIGR03593">
    <property type="entry name" value="yidC_nterm"/>
    <property type="match status" value="1"/>
</dbReference>
<keyword evidence="10 13" id="KW-0143">Chaperone</keyword>
<dbReference type="RefSeq" id="WP_119059493.1">
    <property type="nucleotide sequence ID" value="NZ_UNSC01000005.1"/>
</dbReference>
<evidence type="ECO:0000259" key="17">
    <source>
        <dbReference type="Pfam" id="PF14849"/>
    </source>
</evidence>
<evidence type="ECO:0000256" key="8">
    <source>
        <dbReference type="ARBA" id="ARBA00022989"/>
    </source>
</evidence>
<dbReference type="CDD" id="cd19961">
    <property type="entry name" value="EcYidC-like_peri"/>
    <property type="match status" value="1"/>
</dbReference>
<protein>
    <recommendedName>
        <fullName evidence="3 13">Membrane protein insertase YidC</fullName>
    </recommendedName>
    <alternativeName>
        <fullName evidence="12 13">Foldase YidC</fullName>
    </alternativeName>
    <alternativeName>
        <fullName evidence="11 13">Membrane integrase YidC</fullName>
    </alternativeName>
    <alternativeName>
        <fullName evidence="13">Membrane protein YidC</fullName>
    </alternativeName>
</protein>
<feature type="domain" description="Membrane insertase YidC N-terminal" evidence="17">
    <location>
        <begin position="81"/>
        <end position="340"/>
    </location>
</feature>
<dbReference type="PRINTS" id="PR00701">
    <property type="entry name" value="60KDINNERMP"/>
</dbReference>
<reference evidence="18 19" key="1">
    <citation type="submission" date="2018-09" db="EMBL/GenBank/DDBJ databases">
        <authorList>
            <consortium name="Pathogen Informatics"/>
        </authorList>
    </citation>
    <scope>NUCLEOTIDE SEQUENCE [LARGE SCALE GENOMIC DNA]</scope>
    <source>
        <strain evidence="18 19">OH-22767</strain>
    </source>
</reference>
<dbReference type="InterPro" id="IPR019998">
    <property type="entry name" value="Membr_insert_YidC"/>
</dbReference>
<dbReference type="Gene3D" id="2.70.98.90">
    <property type="match status" value="1"/>
</dbReference>
<feature type="transmembrane region" description="Helical" evidence="13">
    <location>
        <begin position="355"/>
        <end position="375"/>
    </location>
</feature>
<feature type="coiled-coil region" evidence="14">
    <location>
        <begin position="579"/>
        <end position="606"/>
    </location>
</feature>
<evidence type="ECO:0000256" key="2">
    <source>
        <dbReference type="ARBA" id="ARBA00010527"/>
    </source>
</evidence>
<keyword evidence="9 13" id="KW-0472">Membrane</keyword>
<dbReference type="EMBL" id="UNSC01000005">
    <property type="protein sequence ID" value="SZD73421.1"/>
    <property type="molecule type" value="Genomic_DNA"/>
</dbReference>
<evidence type="ECO:0000256" key="3">
    <source>
        <dbReference type="ARBA" id="ARBA00015325"/>
    </source>
</evidence>
<evidence type="ECO:0000256" key="12">
    <source>
        <dbReference type="ARBA" id="ARBA00033342"/>
    </source>
</evidence>
<accession>A0A383U2P2</accession>
<dbReference type="PANTHER" id="PTHR12428">
    <property type="entry name" value="OXA1"/>
    <property type="match status" value="1"/>
</dbReference>
<dbReference type="AlphaFoldDB" id="A0A383U2P2"/>
<feature type="transmembrane region" description="Helical" evidence="13">
    <location>
        <begin position="538"/>
        <end position="557"/>
    </location>
</feature>
<evidence type="ECO:0000256" key="1">
    <source>
        <dbReference type="ARBA" id="ARBA00004429"/>
    </source>
</evidence>
<keyword evidence="7 13" id="KW-0653">Protein transport</keyword>
<feature type="compositionally biased region" description="Polar residues" evidence="15">
    <location>
        <begin position="54"/>
        <end position="77"/>
    </location>
</feature>
<dbReference type="GO" id="GO:0032977">
    <property type="term" value="F:membrane insertase activity"/>
    <property type="evidence" value="ECO:0007669"/>
    <property type="project" value="InterPro"/>
</dbReference>
<comment type="function">
    <text evidence="13">Required for the insertion and/or proper folding and/or complex formation of integral membrane proteins into the membrane. Involved in integration of membrane proteins that insert both dependently and independently of the Sec translocase complex, as well as at least some lipoproteins. Aids folding of multispanning membrane proteins.</text>
</comment>
<dbReference type="PANTHER" id="PTHR12428:SF65">
    <property type="entry name" value="CYTOCHROME C OXIDASE ASSEMBLY PROTEIN COX18, MITOCHONDRIAL"/>
    <property type="match status" value="1"/>
</dbReference>
<dbReference type="InterPro" id="IPR028055">
    <property type="entry name" value="YidC/Oxa/ALB_C"/>
</dbReference>
<evidence type="ECO:0000256" key="7">
    <source>
        <dbReference type="ARBA" id="ARBA00022927"/>
    </source>
</evidence>
<evidence type="ECO:0000313" key="18">
    <source>
        <dbReference type="EMBL" id="SZD73421.1"/>
    </source>
</evidence>
<evidence type="ECO:0000256" key="6">
    <source>
        <dbReference type="ARBA" id="ARBA00022692"/>
    </source>
</evidence>
<keyword evidence="4 13" id="KW-0813">Transport</keyword>
<dbReference type="OrthoDB" id="9780552at2"/>
<evidence type="ECO:0000256" key="15">
    <source>
        <dbReference type="SAM" id="MobiDB-lite"/>
    </source>
</evidence>
<dbReference type="CDD" id="cd20070">
    <property type="entry name" value="5TM_YidC_Alb3"/>
    <property type="match status" value="1"/>
</dbReference>
<dbReference type="GO" id="GO:0015031">
    <property type="term" value="P:protein transport"/>
    <property type="evidence" value="ECO:0007669"/>
    <property type="project" value="UniProtKB-KW"/>
</dbReference>
<evidence type="ECO:0000256" key="14">
    <source>
        <dbReference type="SAM" id="Coils"/>
    </source>
</evidence>